<reference evidence="1 2" key="1">
    <citation type="journal article" date="2020" name="Cell">
        <title>Large-Scale Comparative Analyses of Tick Genomes Elucidate Their Genetic Diversity and Vector Capacities.</title>
        <authorList>
            <consortium name="Tick Genome and Microbiome Consortium (TIGMIC)"/>
            <person name="Jia N."/>
            <person name="Wang J."/>
            <person name="Shi W."/>
            <person name="Du L."/>
            <person name="Sun Y."/>
            <person name="Zhan W."/>
            <person name="Jiang J.F."/>
            <person name="Wang Q."/>
            <person name="Zhang B."/>
            <person name="Ji P."/>
            <person name="Bell-Sakyi L."/>
            <person name="Cui X.M."/>
            <person name="Yuan T.T."/>
            <person name="Jiang B.G."/>
            <person name="Yang W.F."/>
            <person name="Lam T.T."/>
            <person name="Chang Q.C."/>
            <person name="Ding S.J."/>
            <person name="Wang X.J."/>
            <person name="Zhu J.G."/>
            <person name="Ruan X.D."/>
            <person name="Zhao L."/>
            <person name="Wei J.T."/>
            <person name="Ye R.Z."/>
            <person name="Que T.C."/>
            <person name="Du C.H."/>
            <person name="Zhou Y.H."/>
            <person name="Cheng J.X."/>
            <person name="Dai P.F."/>
            <person name="Guo W.B."/>
            <person name="Han X.H."/>
            <person name="Huang E.J."/>
            <person name="Li L.F."/>
            <person name="Wei W."/>
            <person name="Gao Y.C."/>
            <person name="Liu J.Z."/>
            <person name="Shao H.Z."/>
            <person name="Wang X."/>
            <person name="Wang C.C."/>
            <person name="Yang T.C."/>
            <person name="Huo Q.B."/>
            <person name="Li W."/>
            <person name="Chen H.Y."/>
            <person name="Chen S.E."/>
            <person name="Zhou L.G."/>
            <person name="Ni X.B."/>
            <person name="Tian J.H."/>
            <person name="Sheng Y."/>
            <person name="Liu T."/>
            <person name="Pan Y.S."/>
            <person name="Xia L.Y."/>
            <person name="Li J."/>
            <person name="Zhao F."/>
            <person name="Cao W.C."/>
        </authorList>
    </citation>
    <scope>NUCLEOTIDE SEQUENCE [LARGE SCALE GENOMIC DNA]</scope>
    <source>
        <strain evidence="1">Iper-2018</strain>
    </source>
</reference>
<evidence type="ECO:0000313" key="1">
    <source>
        <dbReference type="EMBL" id="KAG0414767.1"/>
    </source>
</evidence>
<organism evidence="1 2">
    <name type="scientific">Ixodes persulcatus</name>
    <name type="common">Taiga tick</name>
    <dbReference type="NCBI Taxonomy" id="34615"/>
    <lineage>
        <taxon>Eukaryota</taxon>
        <taxon>Metazoa</taxon>
        <taxon>Ecdysozoa</taxon>
        <taxon>Arthropoda</taxon>
        <taxon>Chelicerata</taxon>
        <taxon>Arachnida</taxon>
        <taxon>Acari</taxon>
        <taxon>Parasitiformes</taxon>
        <taxon>Ixodida</taxon>
        <taxon>Ixodoidea</taxon>
        <taxon>Ixodidae</taxon>
        <taxon>Ixodinae</taxon>
        <taxon>Ixodes</taxon>
    </lineage>
</organism>
<keyword evidence="2" id="KW-1185">Reference proteome</keyword>
<proteinExistence type="predicted"/>
<comment type="caution">
    <text evidence="1">The sequence shown here is derived from an EMBL/GenBank/DDBJ whole genome shotgun (WGS) entry which is preliminary data.</text>
</comment>
<name>A0AC60P623_IXOPE</name>
<dbReference type="EMBL" id="JABSTQ010011150">
    <property type="protein sequence ID" value="KAG0414767.1"/>
    <property type="molecule type" value="Genomic_DNA"/>
</dbReference>
<evidence type="ECO:0000313" key="2">
    <source>
        <dbReference type="Proteomes" id="UP000805193"/>
    </source>
</evidence>
<sequence length="92" mass="9965">MTPSRSGVAPLWDNNGARSVATSRHAGPRPTLRATLALAREIESQHCVRRKPSGDQDYSAKGFGVIAPVNAYRWPDGERSASLRRANPMHGA</sequence>
<dbReference type="Proteomes" id="UP000805193">
    <property type="component" value="Unassembled WGS sequence"/>
</dbReference>
<accession>A0AC60P623</accession>
<protein>
    <submittedName>
        <fullName evidence="1">Uncharacterized protein</fullName>
    </submittedName>
</protein>
<gene>
    <name evidence="1" type="ORF">HPB47_008050</name>
</gene>